<evidence type="ECO:0000313" key="9">
    <source>
        <dbReference type="EMBL" id="PLT56495.1"/>
    </source>
</evidence>
<keyword evidence="5 8" id="KW-1133">Transmembrane helix</keyword>
<dbReference type="PANTHER" id="PTHR13285">
    <property type="entry name" value="ACYLTRANSFERASE"/>
    <property type="match status" value="1"/>
</dbReference>
<feature type="transmembrane region" description="Helical" evidence="8">
    <location>
        <begin position="330"/>
        <end position="347"/>
    </location>
</feature>
<dbReference type="PANTHER" id="PTHR13285:SF18">
    <property type="entry name" value="PROTEIN-CYSTEINE N-PALMITOYLTRANSFERASE RASP"/>
    <property type="match status" value="1"/>
</dbReference>
<protein>
    <submittedName>
        <fullName evidence="9">Transcriptional regulator</fullName>
    </submittedName>
</protein>
<comment type="caution">
    <text evidence="9">The sequence shown here is derived from an EMBL/GenBank/DDBJ whole genome shotgun (WGS) entry which is preliminary data.</text>
</comment>
<feature type="transmembrane region" description="Helical" evidence="8">
    <location>
        <begin position="46"/>
        <end position="66"/>
    </location>
</feature>
<evidence type="ECO:0000256" key="3">
    <source>
        <dbReference type="ARBA" id="ARBA00022475"/>
    </source>
</evidence>
<dbReference type="Proteomes" id="UP000234849">
    <property type="component" value="Unassembled WGS sequence"/>
</dbReference>
<evidence type="ECO:0000256" key="2">
    <source>
        <dbReference type="ARBA" id="ARBA00010323"/>
    </source>
</evidence>
<dbReference type="PIRSF" id="PIRSF016636">
    <property type="entry name" value="AlgI_DltB"/>
    <property type="match status" value="1"/>
</dbReference>
<dbReference type="InterPro" id="IPR024194">
    <property type="entry name" value="Ac/AlaTfrase_AlgI/DltB"/>
</dbReference>
<keyword evidence="3 7" id="KW-1003">Cell membrane</keyword>
<dbReference type="InterPro" id="IPR028362">
    <property type="entry name" value="AlgI"/>
</dbReference>
<evidence type="ECO:0000256" key="8">
    <source>
        <dbReference type="SAM" id="Phobius"/>
    </source>
</evidence>
<dbReference type="GO" id="GO:0005886">
    <property type="term" value="C:plasma membrane"/>
    <property type="evidence" value="ECO:0007669"/>
    <property type="project" value="UniProtKB-SubCell"/>
</dbReference>
<feature type="transmembrane region" description="Helical" evidence="8">
    <location>
        <begin position="116"/>
        <end position="135"/>
    </location>
</feature>
<evidence type="ECO:0000256" key="1">
    <source>
        <dbReference type="ARBA" id="ARBA00004651"/>
    </source>
</evidence>
<dbReference type="PIRSF" id="PIRSF500217">
    <property type="entry name" value="AlgI"/>
    <property type="match status" value="1"/>
</dbReference>
<dbReference type="Pfam" id="PF03062">
    <property type="entry name" value="MBOAT"/>
    <property type="match status" value="1"/>
</dbReference>
<dbReference type="InterPro" id="IPR051085">
    <property type="entry name" value="MB_O-acyltransferase"/>
</dbReference>
<comment type="similarity">
    <text evidence="2 7">Belongs to the membrane-bound acyltransferase family.</text>
</comment>
<feature type="transmembrane region" description="Helical" evidence="8">
    <location>
        <begin position="400"/>
        <end position="422"/>
    </location>
</feature>
<dbReference type="InterPro" id="IPR004299">
    <property type="entry name" value="MBOAT_fam"/>
</dbReference>
<dbReference type="EMBL" id="NIHM01000005">
    <property type="protein sequence ID" value="PLT56495.1"/>
    <property type="molecule type" value="Genomic_DNA"/>
</dbReference>
<feature type="transmembrane region" description="Helical" evidence="8">
    <location>
        <begin position="218"/>
        <end position="239"/>
    </location>
</feature>
<keyword evidence="4 8" id="KW-0812">Transmembrane</keyword>
<accession>A0A2N5NK37</accession>
<keyword evidence="7" id="KW-0808">Transferase</keyword>
<keyword evidence="6 7" id="KW-0472">Membrane</keyword>
<feature type="transmembrane region" description="Helical" evidence="8">
    <location>
        <begin position="78"/>
        <end position="96"/>
    </location>
</feature>
<dbReference type="RefSeq" id="WP_101879314.1">
    <property type="nucleotide sequence ID" value="NZ_CAXSWW010000006.1"/>
</dbReference>
<reference evidence="9 10" key="1">
    <citation type="journal article" date="2017" name="Genome Med.">
        <title>A novel Ruminococcus gnavus clade enriched in inflammatory bowel disease patients.</title>
        <authorList>
            <person name="Hall A.B."/>
            <person name="Yassour M."/>
            <person name="Sauk J."/>
            <person name="Garner A."/>
            <person name="Jiang X."/>
            <person name="Arthur T."/>
            <person name="Lagoudas G.K."/>
            <person name="Vatanen T."/>
            <person name="Fornelos N."/>
            <person name="Wilson R."/>
            <person name="Bertha M."/>
            <person name="Cohen M."/>
            <person name="Garber J."/>
            <person name="Khalili H."/>
            <person name="Gevers D."/>
            <person name="Ananthakrishnan A.N."/>
            <person name="Kugathasan S."/>
            <person name="Lander E.S."/>
            <person name="Blainey P."/>
            <person name="Vlamakis H."/>
            <person name="Xavier R.J."/>
            <person name="Huttenhower C."/>
        </authorList>
    </citation>
    <scope>NUCLEOTIDE SEQUENCE [LARGE SCALE GENOMIC DNA]</scope>
    <source>
        <strain evidence="9 10">RJX1118</strain>
    </source>
</reference>
<dbReference type="GO" id="GO:0042121">
    <property type="term" value="P:alginic acid biosynthetic process"/>
    <property type="evidence" value="ECO:0007669"/>
    <property type="project" value="InterPro"/>
</dbReference>
<proteinExistence type="inferred from homology"/>
<name>A0A2N5NK37_MEDGN</name>
<keyword evidence="7" id="KW-0012">Acyltransferase</keyword>
<gene>
    <name evidence="9" type="ORF">CDL18_04790</name>
</gene>
<organism evidence="9 10">
    <name type="scientific">Mediterraneibacter gnavus</name>
    <name type="common">Ruminococcus gnavus</name>
    <dbReference type="NCBI Taxonomy" id="33038"/>
    <lineage>
        <taxon>Bacteria</taxon>
        <taxon>Bacillati</taxon>
        <taxon>Bacillota</taxon>
        <taxon>Clostridia</taxon>
        <taxon>Lachnospirales</taxon>
        <taxon>Lachnospiraceae</taxon>
        <taxon>Mediterraneibacter</taxon>
    </lineage>
</organism>
<comment type="subcellular location">
    <subcellularLocation>
        <location evidence="1">Cell membrane</location>
        <topology evidence="1">Multi-pass membrane protein</topology>
    </subcellularLocation>
</comment>
<evidence type="ECO:0000256" key="5">
    <source>
        <dbReference type="ARBA" id="ARBA00022989"/>
    </source>
</evidence>
<feature type="transmembrane region" description="Helical" evidence="8">
    <location>
        <begin position="306"/>
        <end position="324"/>
    </location>
</feature>
<dbReference type="GO" id="GO:0016746">
    <property type="term" value="F:acyltransferase activity"/>
    <property type="evidence" value="ECO:0007669"/>
    <property type="project" value="UniProtKB-KW"/>
</dbReference>
<dbReference type="AlphaFoldDB" id="A0A2N5NK37"/>
<evidence type="ECO:0000256" key="6">
    <source>
        <dbReference type="ARBA" id="ARBA00023136"/>
    </source>
</evidence>
<feature type="transmembrane region" description="Helical" evidence="8">
    <location>
        <begin position="359"/>
        <end position="380"/>
    </location>
</feature>
<evidence type="ECO:0000256" key="7">
    <source>
        <dbReference type="PIRNR" id="PIRNR016636"/>
    </source>
</evidence>
<feature type="transmembrane region" description="Helical" evidence="8">
    <location>
        <begin position="147"/>
        <end position="169"/>
    </location>
</feature>
<evidence type="ECO:0000256" key="4">
    <source>
        <dbReference type="ARBA" id="ARBA00022692"/>
    </source>
</evidence>
<sequence length="470" mass="54318">MLFSSITFLFVFLPIVLAVYFLVPYRFKNLVMLIASLFFYAWGEPVYVILMILSICLNYVCGLDIAEKADDDRKKRNSLIFAVVVNLLLLGFFKYYGFLMESVNAVLPFDIPYRELPLPIGISFYTFQALSYIIDVYRGEVKPQKKLMYFALYISMFPQLIAGPIVRYVDIEEQLEHRSMNVTKFGQGAMYFMRGLAKKVILANTTGAVFEQIAAMHLGSYSVMTAWIGCISYAFQIYFDFGGYSDMAIGLGKMFGFEFLENFHYPYVSTSVTEFWRRWHISLSTWFREYVYIPLGGNRKGDSRTITNLLIVWMLTGFWHGAAWNFVAWGLYYGIILILEKFVWGQYVEKWPGTVRHIYAMVLILIGWVLFFSPSLGYALKYAGVMFGIGASGLVDKLGWFYLLSNWLIYLMAVLGSSSIGYRLMRNIQRAPRSRVGKYTMTGVMYLVMFALSLAFLVTQSFNPFLYFRF</sequence>
<feature type="transmembrane region" description="Helical" evidence="8">
    <location>
        <begin position="443"/>
        <end position="462"/>
    </location>
</feature>
<evidence type="ECO:0000313" key="10">
    <source>
        <dbReference type="Proteomes" id="UP000234849"/>
    </source>
</evidence>